<feature type="region of interest" description="Disordered" evidence="10">
    <location>
        <begin position="69"/>
        <end position="93"/>
    </location>
</feature>
<dbReference type="InterPro" id="IPR000812">
    <property type="entry name" value="TFIIB"/>
</dbReference>
<dbReference type="Pfam" id="PF00382">
    <property type="entry name" value="TFIIB"/>
    <property type="match status" value="2"/>
</dbReference>
<dbReference type="FunFam" id="1.10.472.170:FF:000001">
    <property type="entry name" value="Transcription initiation factor IIB"/>
    <property type="match status" value="1"/>
</dbReference>
<feature type="domain" description="Cyclin-like" evidence="11">
    <location>
        <begin position="233"/>
        <end position="314"/>
    </location>
</feature>
<dbReference type="SUPFAM" id="SSF47954">
    <property type="entry name" value="Cyclin-like"/>
    <property type="match status" value="2"/>
</dbReference>
<feature type="binding site" evidence="9">
    <location>
        <position position="27"/>
    </location>
    <ligand>
        <name>Zn(2+)</name>
        <dbReference type="ChEBI" id="CHEBI:29105"/>
    </ligand>
</feature>
<dbReference type="InterPro" id="IPR013763">
    <property type="entry name" value="Cyclin-like_dom"/>
</dbReference>
<evidence type="ECO:0000256" key="3">
    <source>
        <dbReference type="ARBA" id="ARBA00022723"/>
    </source>
</evidence>
<dbReference type="InterPro" id="IPR023484">
    <property type="entry name" value="TFIIB_arc"/>
</dbReference>
<name>A0AAP3E7N2_9EURY</name>
<evidence type="ECO:0000259" key="11">
    <source>
        <dbReference type="SMART" id="SM00385"/>
    </source>
</evidence>
<accession>A0AAP3E7N2</accession>
<protein>
    <recommendedName>
        <fullName evidence="2 9">Transcription initiation factor IIB</fullName>
        <shortName evidence="9">TFIIB</shortName>
    </recommendedName>
</protein>
<dbReference type="AlphaFoldDB" id="A0AAP3E7N2"/>
<comment type="similarity">
    <text evidence="1 9">Belongs to the TFIIB family.</text>
</comment>
<dbReference type="InterPro" id="IPR023486">
    <property type="entry name" value="TFIIB_CS"/>
</dbReference>
<dbReference type="HAMAP" id="MF_00383">
    <property type="entry name" value="TF2B_arch"/>
    <property type="match status" value="1"/>
</dbReference>
<reference evidence="12 13" key="1">
    <citation type="submission" date="2022-09" db="EMBL/GenBank/DDBJ databases">
        <title>Enrichment on poylsaccharides allowed isolation of novel metabolic and taxonomic groups of Haloarchaea.</title>
        <authorList>
            <person name="Sorokin D.Y."/>
            <person name="Elcheninov A.G."/>
            <person name="Khizhniak T.V."/>
            <person name="Kolganova T.V."/>
            <person name="Kublanov I.V."/>
        </authorList>
    </citation>
    <scope>NUCLEOTIDE SEQUENCE [LARGE SCALE GENOMIC DNA]</scope>
    <source>
        <strain evidence="12 13">AArc-curdl1</strain>
    </source>
</reference>
<feature type="repeat" description="1" evidence="9">
    <location>
        <begin position="139"/>
        <end position="222"/>
    </location>
</feature>
<feature type="binding site" evidence="9">
    <location>
        <position position="48"/>
    </location>
    <ligand>
        <name>Zn(2+)</name>
        <dbReference type="ChEBI" id="CHEBI:29105"/>
    </ligand>
</feature>
<feature type="repeat" description="2" evidence="9">
    <location>
        <begin position="233"/>
        <end position="314"/>
    </location>
</feature>
<keyword evidence="4 9" id="KW-0677">Repeat</keyword>
<organism evidence="12 13">
    <name type="scientific">Natronosalvus hydrolyticus</name>
    <dbReference type="NCBI Taxonomy" id="2979988"/>
    <lineage>
        <taxon>Archaea</taxon>
        <taxon>Methanobacteriati</taxon>
        <taxon>Methanobacteriota</taxon>
        <taxon>Stenosarchaea group</taxon>
        <taxon>Halobacteria</taxon>
        <taxon>Halobacteriales</taxon>
        <taxon>Natrialbaceae</taxon>
        <taxon>Natronosalvus</taxon>
    </lineage>
</organism>
<keyword evidence="13" id="KW-1185">Reference proteome</keyword>
<dbReference type="Pfam" id="PF08271">
    <property type="entry name" value="Zn_Ribbon_TF"/>
    <property type="match status" value="1"/>
</dbReference>
<dbReference type="GO" id="GO:0097550">
    <property type="term" value="C:transcription preinitiation complex"/>
    <property type="evidence" value="ECO:0007669"/>
    <property type="project" value="TreeGrafter"/>
</dbReference>
<evidence type="ECO:0000256" key="8">
    <source>
        <dbReference type="ARBA" id="ARBA00023163"/>
    </source>
</evidence>
<dbReference type="Proteomes" id="UP001321047">
    <property type="component" value="Unassembled WGS sequence"/>
</dbReference>
<dbReference type="InterPro" id="IPR036915">
    <property type="entry name" value="Cyclin-like_sf"/>
</dbReference>
<feature type="domain" description="Cyclin-like" evidence="11">
    <location>
        <begin position="139"/>
        <end position="220"/>
    </location>
</feature>
<keyword evidence="8 9" id="KW-0804">Transcription</keyword>
<evidence type="ECO:0000256" key="9">
    <source>
        <dbReference type="HAMAP-Rule" id="MF_00383"/>
    </source>
</evidence>
<feature type="compositionally biased region" description="Polar residues" evidence="10">
    <location>
        <begin position="78"/>
        <end position="93"/>
    </location>
</feature>
<evidence type="ECO:0000256" key="6">
    <source>
        <dbReference type="ARBA" id="ARBA00022833"/>
    </source>
</evidence>
<dbReference type="EMBL" id="JAOPJZ010000029">
    <property type="protein sequence ID" value="MCU4754078.1"/>
    <property type="molecule type" value="Genomic_DNA"/>
</dbReference>
<dbReference type="PANTHER" id="PTHR11618:SF13">
    <property type="entry name" value="TRANSCRIPTION INITIATION FACTOR IIB"/>
    <property type="match status" value="1"/>
</dbReference>
<keyword evidence="3 9" id="KW-0479">Metal-binding</keyword>
<keyword evidence="5" id="KW-0863">Zinc-finger</keyword>
<keyword evidence="6 9" id="KW-0862">Zinc</keyword>
<dbReference type="GO" id="GO:0003700">
    <property type="term" value="F:DNA-binding transcription factor activity"/>
    <property type="evidence" value="ECO:0007669"/>
    <property type="project" value="UniProtKB-UniRule"/>
</dbReference>
<comment type="caution">
    <text evidence="12">The sequence shown here is derived from an EMBL/GenBank/DDBJ whole genome shotgun (WGS) entry which is preliminary data.</text>
</comment>
<proteinExistence type="inferred from homology"/>
<dbReference type="Gene3D" id="1.10.472.170">
    <property type="match status" value="1"/>
</dbReference>
<gene>
    <name evidence="9" type="primary">tfb</name>
    <name evidence="12" type="ORF">OB919_19195</name>
</gene>
<dbReference type="Gene3D" id="1.10.472.10">
    <property type="entry name" value="Cyclin-like"/>
    <property type="match status" value="1"/>
</dbReference>
<dbReference type="GO" id="GO:0070897">
    <property type="term" value="P:transcription preinitiation complex assembly"/>
    <property type="evidence" value="ECO:0007669"/>
    <property type="project" value="InterPro"/>
</dbReference>
<dbReference type="GO" id="GO:0017025">
    <property type="term" value="F:TBP-class protein binding"/>
    <property type="evidence" value="ECO:0007669"/>
    <property type="project" value="InterPro"/>
</dbReference>
<dbReference type="PROSITE" id="PS00782">
    <property type="entry name" value="TFIIB"/>
    <property type="match status" value="1"/>
</dbReference>
<evidence type="ECO:0000313" key="12">
    <source>
        <dbReference type="EMBL" id="MCU4754078.1"/>
    </source>
</evidence>
<dbReference type="InterPro" id="IPR013150">
    <property type="entry name" value="TFIIB_cyclin"/>
</dbReference>
<dbReference type="SMART" id="SM00385">
    <property type="entry name" value="CYCLIN"/>
    <property type="match status" value="2"/>
</dbReference>
<feature type="region of interest" description="Disordered" evidence="10">
    <location>
        <begin position="1"/>
        <end position="23"/>
    </location>
</feature>
<evidence type="ECO:0000313" key="13">
    <source>
        <dbReference type="Proteomes" id="UP001321047"/>
    </source>
</evidence>
<evidence type="ECO:0000256" key="5">
    <source>
        <dbReference type="ARBA" id="ARBA00022771"/>
    </source>
</evidence>
<sequence length="322" mass="35482">MRERRAVQDSGTQERAESSQASLAVSCSECGGPIVHDPDEADLVCAECGLIAAEQEIDAGPEWRAYTADEREEKSRTGAPTTQRMHDNGLSTTIGWKNKDGYGQTITGEKRQQLARLRTWDERFRTRDSRDRNLKQALGEIDRMSSALGIPEQPREVASVLYRQALDNELLPGRSIEGMATASLYAASRLEGIPRPIDEVAAVSRVDDLKIKRAYRYLARELELEIPPTSPLEYLTRLASEISCTTETERRAKELLENAIAHGVHSGKDPVGVAASALYAAGRLTNDHVTQSAVSEAANVSEVTIRSRYREILDAGTEGERS</sequence>
<feature type="compositionally biased region" description="Basic and acidic residues" evidence="10">
    <location>
        <begin position="1"/>
        <end position="17"/>
    </location>
</feature>
<evidence type="ECO:0000256" key="7">
    <source>
        <dbReference type="ARBA" id="ARBA00023015"/>
    </source>
</evidence>
<dbReference type="PRINTS" id="PR00685">
    <property type="entry name" value="TIFACTORIIB"/>
</dbReference>
<dbReference type="PANTHER" id="PTHR11618">
    <property type="entry name" value="TRANSCRIPTION INITIATION FACTOR IIB-RELATED"/>
    <property type="match status" value="1"/>
</dbReference>
<feature type="binding site" evidence="9">
    <location>
        <position position="45"/>
    </location>
    <ligand>
        <name>Zn(2+)</name>
        <dbReference type="ChEBI" id="CHEBI:29105"/>
    </ligand>
</feature>
<evidence type="ECO:0000256" key="2">
    <source>
        <dbReference type="ARBA" id="ARBA00013932"/>
    </source>
</evidence>
<dbReference type="RefSeq" id="WP_342810384.1">
    <property type="nucleotide sequence ID" value="NZ_JAOPJZ010000029.1"/>
</dbReference>
<evidence type="ECO:0000256" key="4">
    <source>
        <dbReference type="ARBA" id="ARBA00022737"/>
    </source>
</evidence>
<dbReference type="SUPFAM" id="SSF57783">
    <property type="entry name" value="Zinc beta-ribbon"/>
    <property type="match status" value="1"/>
</dbReference>
<comment type="function">
    <text evidence="9">Stabilizes TBP binding to an archaeal box-A promoter. Also responsible for recruiting RNA polymerase II to the pre-initiation complex (DNA-TBP-TFIIB).</text>
</comment>
<feature type="binding site" evidence="9">
    <location>
        <position position="30"/>
    </location>
    <ligand>
        <name>Zn(2+)</name>
        <dbReference type="ChEBI" id="CHEBI:29105"/>
    </ligand>
</feature>
<evidence type="ECO:0000256" key="10">
    <source>
        <dbReference type="SAM" id="MobiDB-lite"/>
    </source>
</evidence>
<keyword evidence="7 9" id="KW-0805">Transcription regulation</keyword>
<dbReference type="InterPro" id="IPR013137">
    <property type="entry name" value="Znf_TFIIB"/>
</dbReference>
<evidence type="ECO:0000256" key="1">
    <source>
        <dbReference type="ARBA" id="ARBA00010857"/>
    </source>
</evidence>
<dbReference type="GO" id="GO:0008270">
    <property type="term" value="F:zinc ion binding"/>
    <property type="evidence" value="ECO:0007669"/>
    <property type="project" value="UniProtKB-UniRule"/>
</dbReference>